<dbReference type="PANTHER" id="PTHR30004:SF6">
    <property type="entry name" value="D-THREONATE 4-PHOSPHATE DEHYDROGENASE"/>
    <property type="match status" value="1"/>
</dbReference>
<keyword evidence="5" id="KW-1185">Reference proteome</keyword>
<dbReference type="SUPFAM" id="SSF53659">
    <property type="entry name" value="Isocitrate/Isopropylmalate dehydrogenase-like"/>
    <property type="match status" value="1"/>
</dbReference>
<dbReference type="RefSeq" id="WP_115108979.1">
    <property type="nucleotide sequence ID" value="NZ_QHKS01000042.1"/>
</dbReference>
<evidence type="ECO:0000313" key="4">
    <source>
        <dbReference type="EMBL" id="RDJ97945.1"/>
    </source>
</evidence>
<comment type="caution">
    <text evidence="4">The sequence shown here is derived from an EMBL/GenBank/DDBJ whole genome shotgun (WGS) entry which is preliminary data.</text>
</comment>
<name>A0A370MX51_9BURK</name>
<dbReference type="GO" id="GO:0046872">
    <property type="term" value="F:metal ion binding"/>
    <property type="evidence" value="ECO:0007669"/>
    <property type="project" value="UniProtKB-KW"/>
</dbReference>
<evidence type="ECO:0000256" key="2">
    <source>
        <dbReference type="ARBA" id="ARBA00023002"/>
    </source>
</evidence>
<protein>
    <submittedName>
        <fullName evidence="4">4-hydroxythreonine-4-phosphate dehydrogenase PdxA</fullName>
    </submittedName>
</protein>
<dbReference type="Gene3D" id="3.40.718.10">
    <property type="entry name" value="Isopropylmalate Dehydrogenase"/>
    <property type="match status" value="1"/>
</dbReference>
<accession>A0A370MX51</accession>
<sequence>MKQKLIAVTMGDAAGIGPEIIVKSFADVAFIASHPSFVIGDAGVLRRQAAAFCVKLDIREVSTVADITPQPGVLDVLGVPGAIALPHDLPIGSVSATAGQAAFDAIRTAIDLAVRGEIAGICTAPIHKEALAAAHVPYPGHTEMLADLSGARDYAMMLVNPTLRTILVTVHCSMLDAIAKLSIESELRIIRLAYRAMRDLGIECPRVAVAGLNPHAGEGGLFGREDLDIIAPAVRLAQNEGIDASGPWPGDTVFMNARRGRFDIVVAQYHDQGLIPVKLAGVEDGVNITVGLPFVRTSPDHGTAFDIAGKGIADPASLQVALKTAHQFIRQQAVHPFITGA</sequence>
<reference evidence="5" key="1">
    <citation type="submission" date="2018-05" db="EMBL/GenBank/DDBJ databases">
        <authorList>
            <person name="Feng T."/>
        </authorList>
    </citation>
    <scope>NUCLEOTIDE SEQUENCE [LARGE SCALE GENOMIC DNA]</scope>
    <source>
        <strain evidence="5">S27</strain>
    </source>
</reference>
<dbReference type="GO" id="GO:0016491">
    <property type="term" value="F:oxidoreductase activity"/>
    <property type="evidence" value="ECO:0007669"/>
    <property type="project" value="UniProtKB-KW"/>
</dbReference>
<dbReference type="InterPro" id="IPR005255">
    <property type="entry name" value="PdxA_fam"/>
</dbReference>
<keyword evidence="1" id="KW-0479">Metal-binding</keyword>
<gene>
    <name evidence="4" type="primary">pdxA</name>
    <name evidence="4" type="ORF">DLM46_35430</name>
</gene>
<dbReference type="Pfam" id="PF04166">
    <property type="entry name" value="PdxA"/>
    <property type="match status" value="1"/>
</dbReference>
<dbReference type="OrthoDB" id="9801783at2"/>
<evidence type="ECO:0000313" key="5">
    <source>
        <dbReference type="Proteomes" id="UP000254875"/>
    </source>
</evidence>
<keyword evidence="2" id="KW-0560">Oxidoreductase</keyword>
<dbReference type="Proteomes" id="UP000254875">
    <property type="component" value="Unassembled WGS sequence"/>
</dbReference>
<organism evidence="4 5">
    <name type="scientific">Paraburkholderia lacunae</name>
    <dbReference type="NCBI Taxonomy" id="2211104"/>
    <lineage>
        <taxon>Bacteria</taxon>
        <taxon>Pseudomonadati</taxon>
        <taxon>Pseudomonadota</taxon>
        <taxon>Betaproteobacteria</taxon>
        <taxon>Burkholderiales</taxon>
        <taxon>Burkholderiaceae</taxon>
        <taxon>Paraburkholderia</taxon>
    </lineage>
</organism>
<dbReference type="EMBL" id="QHKS01000042">
    <property type="protein sequence ID" value="RDJ97945.1"/>
    <property type="molecule type" value="Genomic_DNA"/>
</dbReference>
<keyword evidence="3" id="KW-0520">NAD</keyword>
<evidence type="ECO:0000256" key="1">
    <source>
        <dbReference type="ARBA" id="ARBA00022723"/>
    </source>
</evidence>
<dbReference type="AlphaFoldDB" id="A0A370MX51"/>
<proteinExistence type="predicted"/>
<dbReference type="GO" id="GO:0051287">
    <property type="term" value="F:NAD binding"/>
    <property type="evidence" value="ECO:0007669"/>
    <property type="project" value="InterPro"/>
</dbReference>
<dbReference type="NCBIfam" id="TIGR00557">
    <property type="entry name" value="pdxA"/>
    <property type="match status" value="1"/>
</dbReference>
<dbReference type="PANTHER" id="PTHR30004">
    <property type="entry name" value="4-HYDROXYTHREONINE-4-PHOSPHATE DEHYDROGENASE"/>
    <property type="match status" value="1"/>
</dbReference>
<evidence type="ECO:0000256" key="3">
    <source>
        <dbReference type="ARBA" id="ARBA00023027"/>
    </source>
</evidence>